<accession>A0A2H0URM7</accession>
<reference evidence="9" key="1">
    <citation type="submission" date="2017-09" db="EMBL/GenBank/DDBJ databases">
        <title>Depth-based differentiation of microbial function through sediment-hosted aquifers and enrichment of novel symbionts in the deep terrestrial subsurface.</title>
        <authorList>
            <person name="Probst A.J."/>
            <person name="Ladd B."/>
            <person name="Jarett J.K."/>
            <person name="Geller-Mcgrath D.E."/>
            <person name="Sieber C.M.K."/>
            <person name="Emerson J.B."/>
            <person name="Anantharaman K."/>
            <person name="Thomas B.C."/>
            <person name="Malmstrom R."/>
            <person name="Stieglmeier M."/>
            <person name="Klingl A."/>
            <person name="Woyke T."/>
            <person name="Ryan C.M."/>
            <person name="Banfield J.F."/>
        </authorList>
    </citation>
    <scope>NUCLEOTIDE SEQUENCE [LARGE SCALE GENOMIC DNA]</scope>
</reference>
<keyword evidence="4 6" id="KW-0472">Membrane</keyword>
<name>A0A2H0URM7_9BACT</name>
<feature type="transmembrane region" description="Helical" evidence="6">
    <location>
        <begin position="131"/>
        <end position="153"/>
    </location>
</feature>
<feature type="repeat" description="TPR" evidence="5">
    <location>
        <begin position="718"/>
        <end position="751"/>
    </location>
</feature>
<sequence>MKENIKNIFEWAIKIFIFIIPFLTLLIEKTMLFPYITGRNFWFRILIEIGLILWIGLLFTDKKYWPKKTYITIAVAVFMLIVGLADIMGVDPSNSFWSRYERMEGYISILHLVGYFFLLSSVFQTKKDWKILLNLFLVSGVFLGVYGILQRIGVIEALQGGQYRVDGRIGNPTYFAAYLFFMVILSLLFFIQSNKKLEKYIYGFLLVFFLVIIYLTGTRGVVIALLTSAILFPVLYLIFGRNKDHKNKSLYTKISIGILGVSILMPALFWAIKDTSLIQNNYTLARFANISLSEKTTRSRFMVWGMAWEGFKERPILGWGQENYVVVFAKHYNPSMYDQEPWFDRAHNIIFDWLINAGALGLISYLSLFIAAYITIWKLYKKKIINFGEAAVLGVLLIGYMIQNLFVFDNFNSYILFFGVLAYINSREKTEKIESHEAPLKSTVTTVTVATAASALLIFVVMYYSAIRPMQEAKSIIKTLEATGSNGSTPESILNYFKKTLSYKTFGDGEAREQLSRLSISLLNNHSIPISEKVDFVKFAINEIEKQIKDHPLDLKSRLALGTLQMGLTGIDVNNVNQARITLNNALKLSPTRQHIYFLLADSYLIVNDFNGALDPLEKAALLEPNYLEAQVNLAKVAIHANRDDLVVNVVHSFDETSKERAIRLGNRPDLAKREEAQSLASIGDVYIDIQNLAKALIIYKEVVSKTKEASSDPQSDAQYYANLGGLYLSQGFRKEAREAVDEAVKLDSDNFKERADQFIKENNL</sequence>
<feature type="transmembrane region" description="Helical" evidence="6">
    <location>
        <begin position="251"/>
        <end position="272"/>
    </location>
</feature>
<dbReference type="PROSITE" id="PS50005">
    <property type="entry name" value="TPR"/>
    <property type="match status" value="2"/>
</dbReference>
<comment type="subcellular location">
    <subcellularLocation>
        <location evidence="1">Membrane</location>
        <topology evidence="1">Multi-pass membrane protein</topology>
    </subcellularLocation>
</comment>
<dbReference type="Pfam" id="PF04932">
    <property type="entry name" value="Wzy_C"/>
    <property type="match status" value="1"/>
</dbReference>
<evidence type="ECO:0000256" key="5">
    <source>
        <dbReference type="PROSITE-ProRule" id="PRU00339"/>
    </source>
</evidence>
<protein>
    <recommendedName>
        <fullName evidence="7">O-antigen ligase-related domain-containing protein</fullName>
    </recommendedName>
</protein>
<feature type="transmembrane region" description="Helical" evidence="6">
    <location>
        <begin position="173"/>
        <end position="191"/>
    </location>
</feature>
<comment type="caution">
    <text evidence="8">The sequence shown here is derived from an EMBL/GenBank/DDBJ whole genome shotgun (WGS) entry which is preliminary data.</text>
</comment>
<dbReference type="PANTHER" id="PTHR37422">
    <property type="entry name" value="TEICHURONIC ACID BIOSYNTHESIS PROTEIN TUAE"/>
    <property type="match status" value="1"/>
</dbReference>
<dbReference type="SUPFAM" id="SSF48452">
    <property type="entry name" value="TPR-like"/>
    <property type="match status" value="1"/>
</dbReference>
<feature type="transmembrane region" description="Helical" evidence="6">
    <location>
        <begin position="222"/>
        <end position="239"/>
    </location>
</feature>
<feature type="transmembrane region" description="Helical" evidence="6">
    <location>
        <begin position="353"/>
        <end position="377"/>
    </location>
</feature>
<feature type="transmembrane region" description="Helical" evidence="6">
    <location>
        <begin position="12"/>
        <end position="35"/>
    </location>
</feature>
<keyword evidence="3 6" id="KW-1133">Transmembrane helix</keyword>
<dbReference type="Gene3D" id="1.25.40.10">
    <property type="entry name" value="Tetratricopeptide repeat domain"/>
    <property type="match status" value="1"/>
</dbReference>
<dbReference type="Proteomes" id="UP000231157">
    <property type="component" value="Unassembled WGS sequence"/>
</dbReference>
<feature type="transmembrane region" description="Helical" evidence="6">
    <location>
        <begin position="384"/>
        <end position="402"/>
    </location>
</feature>
<feature type="transmembrane region" description="Helical" evidence="6">
    <location>
        <begin position="105"/>
        <end position="124"/>
    </location>
</feature>
<dbReference type="GO" id="GO:0016020">
    <property type="term" value="C:membrane"/>
    <property type="evidence" value="ECO:0007669"/>
    <property type="project" value="UniProtKB-SubCell"/>
</dbReference>
<feature type="repeat" description="TPR" evidence="5">
    <location>
        <begin position="594"/>
        <end position="627"/>
    </location>
</feature>
<dbReference type="AlphaFoldDB" id="A0A2H0URM7"/>
<evidence type="ECO:0000256" key="1">
    <source>
        <dbReference type="ARBA" id="ARBA00004141"/>
    </source>
</evidence>
<feature type="transmembrane region" description="Helical" evidence="6">
    <location>
        <begin position="200"/>
        <end position="216"/>
    </location>
</feature>
<evidence type="ECO:0000256" key="4">
    <source>
        <dbReference type="ARBA" id="ARBA00023136"/>
    </source>
</evidence>
<evidence type="ECO:0000256" key="2">
    <source>
        <dbReference type="ARBA" id="ARBA00022692"/>
    </source>
</evidence>
<evidence type="ECO:0000259" key="7">
    <source>
        <dbReference type="Pfam" id="PF04932"/>
    </source>
</evidence>
<gene>
    <name evidence="8" type="ORF">COU07_03065</name>
</gene>
<feature type="transmembrane region" description="Helical" evidence="6">
    <location>
        <begin position="444"/>
        <end position="466"/>
    </location>
</feature>
<dbReference type="PANTHER" id="PTHR37422:SF13">
    <property type="entry name" value="LIPOPOLYSACCHARIDE BIOSYNTHESIS PROTEIN PA4999-RELATED"/>
    <property type="match status" value="1"/>
</dbReference>
<dbReference type="InterPro" id="IPR011990">
    <property type="entry name" value="TPR-like_helical_dom_sf"/>
</dbReference>
<evidence type="ECO:0000256" key="6">
    <source>
        <dbReference type="SAM" id="Phobius"/>
    </source>
</evidence>
<feature type="transmembrane region" description="Helical" evidence="6">
    <location>
        <begin position="71"/>
        <end position="90"/>
    </location>
</feature>
<dbReference type="SMART" id="SM00028">
    <property type="entry name" value="TPR"/>
    <property type="match status" value="3"/>
</dbReference>
<dbReference type="EMBL" id="PFAZ01000008">
    <property type="protein sequence ID" value="PIR89047.1"/>
    <property type="molecule type" value="Genomic_DNA"/>
</dbReference>
<evidence type="ECO:0000313" key="8">
    <source>
        <dbReference type="EMBL" id="PIR89047.1"/>
    </source>
</evidence>
<feature type="transmembrane region" description="Helical" evidence="6">
    <location>
        <begin position="41"/>
        <end position="59"/>
    </location>
</feature>
<dbReference type="InterPro" id="IPR019734">
    <property type="entry name" value="TPR_rpt"/>
</dbReference>
<dbReference type="Pfam" id="PF13181">
    <property type="entry name" value="TPR_8"/>
    <property type="match status" value="1"/>
</dbReference>
<evidence type="ECO:0000256" key="3">
    <source>
        <dbReference type="ARBA" id="ARBA00022989"/>
    </source>
</evidence>
<dbReference type="InterPro" id="IPR051533">
    <property type="entry name" value="WaaL-like"/>
</dbReference>
<dbReference type="InterPro" id="IPR007016">
    <property type="entry name" value="O-antigen_ligase-rel_domated"/>
</dbReference>
<proteinExistence type="predicted"/>
<keyword evidence="5" id="KW-0802">TPR repeat</keyword>
<feature type="domain" description="O-antigen ligase-related" evidence="7">
    <location>
        <begin position="204"/>
        <end position="366"/>
    </location>
</feature>
<evidence type="ECO:0000313" key="9">
    <source>
        <dbReference type="Proteomes" id="UP000231157"/>
    </source>
</evidence>
<keyword evidence="2 6" id="KW-0812">Transmembrane</keyword>
<organism evidence="8 9">
    <name type="scientific">Candidatus Harrisonbacteria bacterium CG10_big_fil_rev_8_21_14_0_10_40_38</name>
    <dbReference type="NCBI Taxonomy" id="1974583"/>
    <lineage>
        <taxon>Bacteria</taxon>
        <taxon>Candidatus Harrisoniibacteriota</taxon>
    </lineage>
</organism>